<dbReference type="InterPro" id="IPR007812">
    <property type="entry name" value="T2SS_protein-GspL"/>
</dbReference>
<accession>A0ABZ0BDH5</accession>
<dbReference type="Gene3D" id="3.30.420.380">
    <property type="match status" value="1"/>
</dbReference>
<gene>
    <name evidence="2" type="primary">gspL</name>
    <name evidence="2" type="ORF">RPR59_05970</name>
</gene>
<sequence length="379" mass="39493">MRSVHESNVTDTADPGVTIAAATGSRSSGIWTLAGDRLIIADSEGPATILIPSESVRLLAVDLPLRSRAKRLQALPFALEDRIAEKSDGVHLALGTAIAPNRYLAGVVAHERMRHWVELAEAAGLERAALVPDALALPMPPEGCWSVDLGETRAVVRSADGTGFALAAPMLWTAWERAGRPACVEYGDPLPEDMVAGDVARPTGSRVERLAVPALDLRQGAYARQRAVSDAGWGRRVAWILGLGAVAHIAIAGADTLMLRAIADRREADTRALVATMAPGAGLPQDGPIAGAVADLIPAPTGERRFVSALTRVSGALTPLAGSIAVRDLRFAGDMLTIDLASSAPGMVGRIDAALRDANISATVRPSTDGAIHITAQAL</sequence>
<evidence type="ECO:0000313" key="2">
    <source>
        <dbReference type="EMBL" id="WNO54791.1"/>
    </source>
</evidence>
<protein>
    <submittedName>
        <fullName evidence="2">Type II secretion system protein GspL</fullName>
    </submittedName>
</protein>
<evidence type="ECO:0000313" key="3">
    <source>
        <dbReference type="Proteomes" id="UP001302249"/>
    </source>
</evidence>
<evidence type="ECO:0000259" key="1">
    <source>
        <dbReference type="Pfam" id="PF05134"/>
    </source>
</evidence>
<proteinExistence type="predicted"/>
<dbReference type="NCBIfam" id="TIGR01709">
    <property type="entry name" value="typeII_sec_gspL"/>
    <property type="match status" value="1"/>
</dbReference>
<dbReference type="SUPFAM" id="SSF53067">
    <property type="entry name" value="Actin-like ATPase domain"/>
    <property type="match status" value="1"/>
</dbReference>
<dbReference type="EMBL" id="CP135076">
    <property type="protein sequence ID" value="WNO54791.1"/>
    <property type="molecule type" value="Genomic_DNA"/>
</dbReference>
<dbReference type="RefSeq" id="WP_313917676.1">
    <property type="nucleotide sequence ID" value="NZ_CP135076.1"/>
</dbReference>
<dbReference type="InterPro" id="IPR043129">
    <property type="entry name" value="ATPase_NBD"/>
</dbReference>
<organism evidence="2 3">
    <name type="scientific">Stakelama saccharophila</name>
    <dbReference type="NCBI Taxonomy" id="3075605"/>
    <lineage>
        <taxon>Bacteria</taxon>
        <taxon>Pseudomonadati</taxon>
        <taxon>Pseudomonadota</taxon>
        <taxon>Alphaproteobacteria</taxon>
        <taxon>Sphingomonadales</taxon>
        <taxon>Sphingomonadaceae</taxon>
        <taxon>Stakelama</taxon>
    </lineage>
</organism>
<feature type="domain" description="GspL cytoplasmic actin-ATPase-like" evidence="1">
    <location>
        <begin position="44"/>
        <end position="196"/>
    </location>
</feature>
<keyword evidence="3" id="KW-1185">Reference proteome</keyword>
<dbReference type="Proteomes" id="UP001302249">
    <property type="component" value="Chromosome"/>
</dbReference>
<dbReference type="CDD" id="cd24017">
    <property type="entry name" value="ASKHA_T2SSL_N"/>
    <property type="match status" value="1"/>
</dbReference>
<reference evidence="2 3" key="1">
    <citation type="submission" date="2023-09" db="EMBL/GenBank/DDBJ databases">
        <authorList>
            <person name="Rey-Velasco X."/>
        </authorList>
    </citation>
    <scope>NUCLEOTIDE SEQUENCE [LARGE SCALE GENOMIC DNA]</scope>
    <source>
        <strain evidence="2 3">W311</strain>
    </source>
</reference>
<dbReference type="Pfam" id="PF05134">
    <property type="entry name" value="T2SSL"/>
    <property type="match status" value="1"/>
</dbReference>
<dbReference type="InterPro" id="IPR024230">
    <property type="entry name" value="GspL_cyto_dom"/>
</dbReference>
<name>A0ABZ0BDH5_9SPHN</name>